<dbReference type="OrthoDB" id="7509131at2"/>
<keyword evidence="4" id="KW-1185">Reference proteome</keyword>
<reference evidence="3 4" key="1">
    <citation type="submission" date="2019-04" db="EMBL/GenBank/DDBJ databases">
        <title>Altererythrobacter aquimixticola sp. nov., isolated from sediment of junction between the ocean and a freshwater spring.</title>
        <authorList>
            <person name="Yoon J.-H."/>
        </authorList>
    </citation>
    <scope>NUCLEOTIDE SEQUENCE [LARGE SCALE GENOMIC DNA]</scope>
    <source>
        <strain evidence="3 4">SSKS-13</strain>
    </source>
</reference>
<feature type="region of interest" description="Disordered" evidence="1">
    <location>
        <begin position="38"/>
        <end position="95"/>
    </location>
</feature>
<proteinExistence type="predicted"/>
<feature type="transmembrane region" description="Helical" evidence="2">
    <location>
        <begin position="13"/>
        <end position="33"/>
    </location>
</feature>
<evidence type="ECO:0008006" key="5">
    <source>
        <dbReference type="Google" id="ProtNLM"/>
    </source>
</evidence>
<gene>
    <name evidence="3" type="ORF">E5222_07895</name>
</gene>
<organism evidence="3 4">
    <name type="scientific">Alteraurantiacibacter aquimixticola</name>
    <dbReference type="NCBI Taxonomy" id="2489173"/>
    <lineage>
        <taxon>Bacteria</taxon>
        <taxon>Pseudomonadati</taxon>
        <taxon>Pseudomonadota</taxon>
        <taxon>Alphaproteobacteria</taxon>
        <taxon>Sphingomonadales</taxon>
        <taxon>Erythrobacteraceae</taxon>
        <taxon>Alteraurantiacibacter</taxon>
    </lineage>
</organism>
<comment type="caution">
    <text evidence="3">The sequence shown here is derived from an EMBL/GenBank/DDBJ whole genome shotgun (WGS) entry which is preliminary data.</text>
</comment>
<evidence type="ECO:0000313" key="4">
    <source>
        <dbReference type="Proteomes" id="UP000309389"/>
    </source>
</evidence>
<dbReference type="EMBL" id="SSHH01000002">
    <property type="protein sequence ID" value="TIX50205.1"/>
    <property type="molecule type" value="Genomic_DNA"/>
</dbReference>
<name>A0A4T3F1Q2_9SPHN</name>
<accession>A0A4T3F1Q2</accession>
<keyword evidence="2" id="KW-0812">Transmembrane</keyword>
<keyword evidence="2" id="KW-1133">Transmembrane helix</keyword>
<dbReference type="Proteomes" id="UP000309389">
    <property type="component" value="Unassembled WGS sequence"/>
</dbReference>
<sequence length="173" mass="18994">MAQLSKPPIPYEMYRHFAVVTLMITAAIAMFAHGENEELEAARTPSEEVPQSKTGASQEESDTPKYGEAQLTRRDGATNLGSFGEEANFSDGYGQASAFNGRNDIVSVELPADNSENAGFTAAHLDKLSEEELQDLLRELEEGGIENARERQRVMAVLEAASRRRSGHREHAL</sequence>
<evidence type="ECO:0000256" key="2">
    <source>
        <dbReference type="SAM" id="Phobius"/>
    </source>
</evidence>
<feature type="compositionally biased region" description="Polar residues" evidence="1">
    <location>
        <begin position="49"/>
        <end position="58"/>
    </location>
</feature>
<protein>
    <recommendedName>
        <fullName evidence="5">Transmembrane protein</fullName>
    </recommendedName>
</protein>
<keyword evidence="2" id="KW-0472">Membrane</keyword>
<evidence type="ECO:0000256" key="1">
    <source>
        <dbReference type="SAM" id="MobiDB-lite"/>
    </source>
</evidence>
<dbReference type="AlphaFoldDB" id="A0A4T3F1Q2"/>
<dbReference type="RefSeq" id="WP_136693225.1">
    <property type="nucleotide sequence ID" value="NZ_SSHH01000002.1"/>
</dbReference>
<evidence type="ECO:0000313" key="3">
    <source>
        <dbReference type="EMBL" id="TIX50205.1"/>
    </source>
</evidence>